<keyword evidence="3" id="KW-0145">Chemotaxis</keyword>
<dbReference type="PANTHER" id="PTHR43531:SF14">
    <property type="entry name" value="METHYL-ACCEPTING CHEMOTAXIS PROTEIN I-RELATED"/>
    <property type="match status" value="1"/>
</dbReference>
<keyword evidence="7" id="KW-0472">Membrane</keyword>
<feature type="transmembrane region" description="Helical" evidence="7">
    <location>
        <begin position="48"/>
        <end position="67"/>
    </location>
</feature>
<dbReference type="Proteomes" id="UP000042054">
    <property type="component" value="Unassembled WGS sequence"/>
</dbReference>
<feature type="domain" description="Methyl-accepting transducer" evidence="8">
    <location>
        <begin position="308"/>
        <end position="537"/>
    </location>
</feature>
<dbReference type="Pfam" id="PF00015">
    <property type="entry name" value="MCPsignal"/>
    <property type="match status" value="1"/>
</dbReference>
<dbReference type="PROSITE" id="PS50111">
    <property type="entry name" value="CHEMOTAXIS_TRANSDUC_2"/>
    <property type="match status" value="1"/>
</dbReference>
<protein>
    <submittedName>
        <fullName evidence="9">Methyl-accepting chemotaxis protein</fullName>
    </submittedName>
</protein>
<dbReference type="Pfam" id="PF12729">
    <property type="entry name" value="4HB_MCP_1"/>
    <property type="match status" value="1"/>
</dbReference>
<dbReference type="PRINTS" id="PR00260">
    <property type="entry name" value="CHEMTRNSDUCR"/>
</dbReference>
<keyword evidence="4 6" id="KW-0807">Transducer</keyword>
<organism evidence="9 10">
    <name type="scientific">Yersinia rohdei</name>
    <dbReference type="NCBI Taxonomy" id="29485"/>
    <lineage>
        <taxon>Bacteria</taxon>
        <taxon>Pseudomonadati</taxon>
        <taxon>Pseudomonadota</taxon>
        <taxon>Gammaproteobacteria</taxon>
        <taxon>Enterobacterales</taxon>
        <taxon>Yersiniaceae</taxon>
        <taxon>Yersinia</taxon>
    </lineage>
</organism>
<dbReference type="InterPro" id="IPR051310">
    <property type="entry name" value="MCP_chemotaxis"/>
</dbReference>
<evidence type="ECO:0000256" key="2">
    <source>
        <dbReference type="ARBA" id="ARBA00022481"/>
    </source>
</evidence>
<dbReference type="Gene3D" id="1.10.287.950">
    <property type="entry name" value="Methyl-accepting chemotaxis protein"/>
    <property type="match status" value="1"/>
</dbReference>
<evidence type="ECO:0000256" key="3">
    <source>
        <dbReference type="ARBA" id="ARBA00022500"/>
    </source>
</evidence>
<evidence type="ECO:0000256" key="1">
    <source>
        <dbReference type="ARBA" id="ARBA00004370"/>
    </source>
</evidence>
<comment type="subcellular location">
    <subcellularLocation>
        <location evidence="1">Membrane</location>
    </subcellularLocation>
</comment>
<keyword evidence="2" id="KW-0488">Methylation</keyword>
<feature type="transmembrane region" description="Helical" evidence="7">
    <location>
        <begin position="20"/>
        <end position="36"/>
    </location>
</feature>
<keyword evidence="7" id="KW-1133">Transmembrane helix</keyword>
<keyword evidence="7" id="KW-0812">Transmembrane</keyword>
<accession>A0A0U1HSI2</accession>
<dbReference type="GO" id="GO:0005886">
    <property type="term" value="C:plasma membrane"/>
    <property type="evidence" value="ECO:0007669"/>
    <property type="project" value="TreeGrafter"/>
</dbReference>
<dbReference type="SUPFAM" id="SSF58104">
    <property type="entry name" value="Methyl-accepting chemotaxis protein (MCP) signaling domain"/>
    <property type="match status" value="1"/>
</dbReference>
<gene>
    <name evidence="9" type="primary">tap_2</name>
    <name evidence="9" type="ORF">ERS008555_01866</name>
</gene>
<comment type="similarity">
    <text evidence="5">Belongs to the methyl-accepting chemotaxis (MCP) protein family.</text>
</comment>
<dbReference type="STRING" id="29485.CH64_275"/>
<dbReference type="SMART" id="SM00283">
    <property type="entry name" value="MA"/>
    <property type="match status" value="1"/>
</dbReference>
<dbReference type="GO" id="GO:0007165">
    <property type="term" value="P:signal transduction"/>
    <property type="evidence" value="ECO:0007669"/>
    <property type="project" value="UniProtKB-KW"/>
</dbReference>
<dbReference type="InterPro" id="IPR004090">
    <property type="entry name" value="Chemotax_Me-accpt_rcpt"/>
</dbReference>
<evidence type="ECO:0000256" key="7">
    <source>
        <dbReference type="SAM" id="Phobius"/>
    </source>
</evidence>
<evidence type="ECO:0000313" key="10">
    <source>
        <dbReference type="Proteomes" id="UP000042054"/>
    </source>
</evidence>
<dbReference type="InterPro" id="IPR004089">
    <property type="entry name" value="MCPsignal_dom"/>
</dbReference>
<dbReference type="PANTHER" id="PTHR43531">
    <property type="entry name" value="PROTEIN ICFG"/>
    <property type="match status" value="1"/>
</dbReference>
<sequence>MKNNAQKTTLSSFITSRIHFICRYTSYLNFINVVIMKKFSDLSILTKLLSGFSVVIIMMLLIGAVALSQLSNNNSRLEAYRDSWLPGVRYTLEMRGFLAELRLQQVQYIASTTEKDRESHRLEILQAVDNFRNAQDLFLKLPEGYNNSELFKRIMSDFDHFSQANSIVINAVNNNQLDEASKISGDTSRKYRTQLMKDLAELVVLEVQGGEKAAAEGQQSFNTAKNLLLTLLLFSVFISALLASMIARHLSRSLGGEPAYAVAIMGHIAAGNLSTEIKLRSGDTHSLLASLNTMNQQLKKTINEIMHGSESISVASNQIAQGNTDLSQRTEEQASSLIQTSANMQELTQTVRQNADNARLASELAINTAATATEGGIIVDEMLLRMQEISNSSKKIVDIIAVIEGIAFQTNILALNAAVEAARAGTEGKGFAVVASEVRTLAQKSANAAKEIKQLIVGTVEKITAGSERADHASQAMGEIVNSVGKVAHIIGEISTASQEQHIGIQEIGIAVEQMDHVTQQNAALVEEAAAAAQSLTEQGAELRQVVRFFQINEPSVN</sequence>
<dbReference type="AlphaFoldDB" id="A0A0U1HSI2"/>
<dbReference type="GO" id="GO:0006935">
    <property type="term" value="P:chemotaxis"/>
    <property type="evidence" value="ECO:0007669"/>
    <property type="project" value="UniProtKB-KW"/>
</dbReference>
<dbReference type="GO" id="GO:0004888">
    <property type="term" value="F:transmembrane signaling receptor activity"/>
    <property type="evidence" value="ECO:0007669"/>
    <property type="project" value="InterPro"/>
</dbReference>
<evidence type="ECO:0000313" key="9">
    <source>
        <dbReference type="EMBL" id="CQI89930.1"/>
    </source>
</evidence>
<evidence type="ECO:0000259" key="8">
    <source>
        <dbReference type="PROSITE" id="PS50111"/>
    </source>
</evidence>
<dbReference type="FunFam" id="1.10.287.950:FF:000001">
    <property type="entry name" value="Methyl-accepting chemotaxis sensory transducer"/>
    <property type="match status" value="1"/>
</dbReference>
<dbReference type="InterPro" id="IPR024478">
    <property type="entry name" value="HlyB_4HB_MCP"/>
</dbReference>
<name>A0A0U1HSI2_YERRO</name>
<evidence type="ECO:0000256" key="4">
    <source>
        <dbReference type="ARBA" id="ARBA00023224"/>
    </source>
</evidence>
<evidence type="ECO:0000256" key="5">
    <source>
        <dbReference type="ARBA" id="ARBA00029447"/>
    </source>
</evidence>
<feature type="transmembrane region" description="Helical" evidence="7">
    <location>
        <begin position="227"/>
        <end position="247"/>
    </location>
</feature>
<reference evidence="9 10" key="1">
    <citation type="submission" date="2015-03" db="EMBL/GenBank/DDBJ databases">
        <authorList>
            <person name="Murphy D."/>
        </authorList>
    </citation>
    <scope>NUCLEOTIDE SEQUENCE [LARGE SCALE GENOMIC DNA]</scope>
    <source>
        <strain evidence="9 10">68/02</strain>
    </source>
</reference>
<dbReference type="EMBL" id="CTKE01000007">
    <property type="protein sequence ID" value="CQI89930.1"/>
    <property type="molecule type" value="Genomic_DNA"/>
</dbReference>
<dbReference type="CDD" id="cd11386">
    <property type="entry name" value="MCP_signal"/>
    <property type="match status" value="1"/>
</dbReference>
<proteinExistence type="inferred from homology"/>
<evidence type="ECO:0000256" key="6">
    <source>
        <dbReference type="PROSITE-ProRule" id="PRU00284"/>
    </source>
</evidence>